<dbReference type="InterPro" id="IPR005302">
    <property type="entry name" value="MoCF_Sase_C"/>
</dbReference>
<reference evidence="2" key="1">
    <citation type="submission" date="2021-02" db="EMBL/GenBank/DDBJ databases">
        <authorList>
            <person name="Nowell W R."/>
        </authorList>
    </citation>
    <scope>NUCLEOTIDE SEQUENCE</scope>
</reference>
<dbReference type="SUPFAM" id="SSF141673">
    <property type="entry name" value="MOSC N-terminal domain-like"/>
    <property type="match status" value="1"/>
</dbReference>
<dbReference type="InterPro" id="IPR011037">
    <property type="entry name" value="Pyrv_Knase-like_insert_dom_sf"/>
</dbReference>
<protein>
    <recommendedName>
        <fullName evidence="1">MOSC domain-containing protein</fullName>
    </recommendedName>
</protein>
<evidence type="ECO:0000259" key="1">
    <source>
        <dbReference type="PROSITE" id="PS51340"/>
    </source>
</evidence>
<evidence type="ECO:0000313" key="2">
    <source>
        <dbReference type="EMBL" id="CAF1641054.1"/>
    </source>
</evidence>
<organism evidence="2 3">
    <name type="scientific">Adineta ricciae</name>
    <name type="common">Rotifer</name>
    <dbReference type="NCBI Taxonomy" id="249248"/>
    <lineage>
        <taxon>Eukaryota</taxon>
        <taxon>Metazoa</taxon>
        <taxon>Spiralia</taxon>
        <taxon>Gnathifera</taxon>
        <taxon>Rotifera</taxon>
        <taxon>Eurotatoria</taxon>
        <taxon>Bdelloidea</taxon>
        <taxon>Adinetida</taxon>
        <taxon>Adinetidae</taxon>
        <taxon>Adineta</taxon>
    </lineage>
</organism>
<dbReference type="InterPro" id="IPR005303">
    <property type="entry name" value="MOCOS_middle"/>
</dbReference>
<evidence type="ECO:0000313" key="3">
    <source>
        <dbReference type="Proteomes" id="UP000663828"/>
    </source>
</evidence>
<dbReference type="SUPFAM" id="SSF50800">
    <property type="entry name" value="PK beta-barrel domain-like"/>
    <property type="match status" value="1"/>
</dbReference>
<sequence>RRGIRSDPRPSESNAIPSPGFHRIRRIPVGSDKILYWIRWDPMGSGGIRSTTVTPDKFVLPRSTNPKLDPMGSERSNAFKRIGDLASSECILSRPATLIRNKNTLSPIRIMNIKELIIYPVKSCAGIKVQEALVTKYGLAYPSNPQVFDRRWMVVKNGRHLSQRVLPRMALIQTSIIDDSLCLQAPDMIDLHIPIHSLPKEVIQCYCWDQPIFGLRYDNNVSQWLRTFLDTEDEIDLVVFDNEKFQGRLTKDCEAPNIARDNDTIVYHDMCPIHLCSLKSIDDLNTRLKKKVQVYNFRPNIIVGNIEKPYDEDYWREIEIGQVKLTWIAACPRCLLPTVDPKTGIKDPDQEPWNTLRSYRLKPDIYRDKALFGIDLAPTDEKNNISGIVRVGDAIRILKDEPHFWDKKELSS</sequence>
<accession>A0A816DVY5</accession>
<feature type="domain" description="MOSC" evidence="1">
    <location>
        <begin position="243"/>
        <end position="398"/>
    </location>
</feature>
<dbReference type="AlphaFoldDB" id="A0A816DVY5"/>
<dbReference type="Pfam" id="PF03473">
    <property type="entry name" value="MOSC"/>
    <property type="match status" value="1"/>
</dbReference>
<dbReference type="EMBL" id="CAJNOR010009095">
    <property type="protein sequence ID" value="CAF1641054.1"/>
    <property type="molecule type" value="Genomic_DNA"/>
</dbReference>
<dbReference type="GO" id="GO:0003824">
    <property type="term" value="F:catalytic activity"/>
    <property type="evidence" value="ECO:0007669"/>
    <property type="project" value="InterPro"/>
</dbReference>
<name>A0A816DVY5_ADIRI</name>
<keyword evidence="3" id="KW-1185">Reference proteome</keyword>
<proteinExistence type="predicted"/>
<dbReference type="Proteomes" id="UP000663828">
    <property type="component" value="Unassembled WGS sequence"/>
</dbReference>
<dbReference type="GO" id="GO:0030151">
    <property type="term" value="F:molybdenum ion binding"/>
    <property type="evidence" value="ECO:0007669"/>
    <property type="project" value="InterPro"/>
</dbReference>
<feature type="non-terminal residue" evidence="2">
    <location>
        <position position="412"/>
    </location>
</feature>
<dbReference type="PANTHER" id="PTHR14237:SF19">
    <property type="entry name" value="MITOCHONDRIAL AMIDOXIME REDUCING COMPONENT 1"/>
    <property type="match status" value="1"/>
</dbReference>
<comment type="caution">
    <text evidence="2">The sequence shown here is derived from an EMBL/GenBank/DDBJ whole genome shotgun (WGS) entry which is preliminary data.</text>
</comment>
<dbReference type="Pfam" id="PF03476">
    <property type="entry name" value="MOSC_N"/>
    <property type="match status" value="1"/>
</dbReference>
<dbReference type="PROSITE" id="PS51340">
    <property type="entry name" value="MOSC"/>
    <property type="match status" value="1"/>
</dbReference>
<gene>
    <name evidence="2" type="ORF">XAT740_LOCUS53318</name>
</gene>
<dbReference type="PANTHER" id="PTHR14237">
    <property type="entry name" value="MOLYBDOPTERIN COFACTOR SULFURASE MOSC"/>
    <property type="match status" value="1"/>
</dbReference>
<dbReference type="GO" id="GO:0030170">
    <property type="term" value="F:pyridoxal phosphate binding"/>
    <property type="evidence" value="ECO:0007669"/>
    <property type="project" value="InterPro"/>
</dbReference>